<keyword evidence="1" id="KW-0175">Coiled coil</keyword>
<protein>
    <submittedName>
        <fullName evidence="3">Expressed protein</fullName>
    </submittedName>
</protein>
<dbReference type="EMBL" id="CALTRL010005920">
    <property type="protein sequence ID" value="CAH7687904.1"/>
    <property type="molecule type" value="Genomic_DNA"/>
</dbReference>
<reference evidence="3" key="1">
    <citation type="submission" date="2022-06" db="EMBL/GenBank/DDBJ databases">
        <authorList>
            <consortium name="SYNGENTA / RWTH Aachen University"/>
        </authorList>
    </citation>
    <scope>NUCLEOTIDE SEQUENCE</scope>
</reference>
<feature type="coiled-coil region" evidence="1">
    <location>
        <begin position="33"/>
        <end position="60"/>
    </location>
</feature>
<proteinExistence type="predicted"/>
<dbReference type="AlphaFoldDB" id="A0AAV0BKY8"/>
<organism evidence="3 4">
    <name type="scientific">Phakopsora pachyrhizi</name>
    <name type="common">Asian soybean rust disease fungus</name>
    <dbReference type="NCBI Taxonomy" id="170000"/>
    <lineage>
        <taxon>Eukaryota</taxon>
        <taxon>Fungi</taxon>
        <taxon>Dikarya</taxon>
        <taxon>Basidiomycota</taxon>
        <taxon>Pucciniomycotina</taxon>
        <taxon>Pucciniomycetes</taxon>
        <taxon>Pucciniales</taxon>
        <taxon>Phakopsoraceae</taxon>
        <taxon>Phakopsora</taxon>
    </lineage>
</organism>
<feature type="region of interest" description="Disordered" evidence="2">
    <location>
        <begin position="1"/>
        <end position="33"/>
    </location>
</feature>
<sequence length="453" mass="53551">MSHEAKPQSTFYLRKSKARAPWNTGQDVEVSSRRKLEENLTQLQAKLQNSKAEFQNSKDEKVYSSLLSLFEALKDYQSTESSQLNHIDEARLLSRKKLEYLIMNDFNKLFKHISQHFYPDFKMENSPALPFVFHIIDWLALNAQKMHIILSDLLENENVMEGLDWYISSQIIFKRGYIEIFKTDNIQIHLLEHEELRGIRNLLNFLKRNHWKKLELGFISAHLNPSLNNMINNSIMDWKTADRLDRILESIEESKSFNHNWLKVLNMDLESISIPVFFAEKAVIFHTLMYCQKYFEDFNIDQLMRRKVEYFKRSFNLFGKQLEIYQELKNLDNVSSIRLSEKLSAINHILGLMTLEKNGKNPRSIVLVGNSEIEFTTTIENIDKYWISRYVDQCRQLTTAQEKVGELYTPKWISSNDKEFSTWLETSQLQYFNSEIIELTNVFMGLESFLKAD</sequence>
<keyword evidence="4" id="KW-1185">Reference proteome</keyword>
<evidence type="ECO:0000256" key="2">
    <source>
        <dbReference type="SAM" id="MobiDB-lite"/>
    </source>
</evidence>
<dbReference type="Proteomes" id="UP001153365">
    <property type="component" value="Unassembled WGS sequence"/>
</dbReference>
<evidence type="ECO:0000313" key="4">
    <source>
        <dbReference type="Proteomes" id="UP001153365"/>
    </source>
</evidence>
<accession>A0AAV0BKY8</accession>
<gene>
    <name evidence="3" type="ORF">PPACK8108_LOCUS22765</name>
</gene>
<comment type="caution">
    <text evidence="3">The sequence shown here is derived from an EMBL/GenBank/DDBJ whole genome shotgun (WGS) entry which is preliminary data.</text>
</comment>
<evidence type="ECO:0000313" key="3">
    <source>
        <dbReference type="EMBL" id="CAH7687904.1"/>
    </source>
</evidence>
<name>A0AAV0BKY8_PHAPC</name>
<evidence type="ECO:0000256" key="1">
    <source>
        <dbReference type="SAM" id="Coils"/>
    </source>
</evidence>